<dbReference type="PATRIC" id="fig|1430.6.peg.2060"/>
<name>A0A161J7K2_BACTI</name>
<dbReference type="EMBL" id="CP013278">
    <property type="protein sequence ID" value="AND28575.1"/>
    <property type="molecule type" value="Genomic_DNA"/>
</dbReference>
<geneLocation type="plasmid" evidence="1">
    <name>pAM65-52-3-235K</name>
</geneLocation>
<evidence type="ECO:0008006" key="2">
    <source>
        <dbReference type="Google" id="ProtNLM"/>
    </source>
</evidence>
<dbReference type="Gene3D" id="1.20.140.160">
    <property type="match status" value="1"/>
</dbReference>
<dbReference type="RefSeq" id="WP_000342211.1">
    <property type="nucleotide sequence ID" value="NZ_CP013278.1"/>
</dbReference>
<dbReference type="SUPFAM" id="SSF88659">
    <property type="entry name" value="Sigma3 and sigma4 domains of RNA polymerase sigma factors"/>
    <property type="match status" value="1"/>
</dbReference>
<evidence type="ECO:0000313" key="1">
    <source>
        <dbReference type="EMBL" id="AND28575.1"/>
    </source>
</evidence>
<organism evidence="1">
    <name type="scientific">Bacillus thuringiensis subsp. israelensis</name>
    <dbReference type="NCBI Taxonomy" id="1430"/>
    <lineage>
        <taxon>Bacteria</taxon>
        <taxon>Bacillati</taxon>
        <taxon>Bacillota</taxon>
        <taxon>Bacilli</taxon>
        <taxon>Bacillales</taxon>
        <taxon>Bacillaceae</taxon>
        <taxon>Bacillus</taxon>
        <taxon>Bacillus cereus group</taxon>
    </lineage>
</organism>
<sequence>MDDKTQQYEHIESLVFEYQAGSEKAGLEIIQSFGYDPETKELSKYLNKYFALLRFGVIKFNDRDTRQFLRQFTSDETLHKALIPNYQYAHTKKATRKLVQMINYRMRHITDEDLINDLCLLLLTQARKYKKQGKKKNFCGYLFNSYRYKVYAHYKYLFKDQLYSHRIEMLEDYRDENSEILIEETLRSDLYFQNEKEKIGLNWILGKTADFPFNQLNNFERTLISLYDYKGMTYEEVGAQMGYHRDTIWNKRKQIKKKLEEIMKNPPCD</sequence>
<proteinExistence type="predicted"/>
<dbReference type="AlphaFoldDB" id="A0A161J7K2"/>
<keyword evidence="1" id="KW-0614">Plasmid</keyword>
<accession>A0A161J7K2</accession>
<dbReference type="InterPro" id="IPR013324">
    <property type="entry name" value="RNA_pol_sigma_r3/r4-like"/>
</dbReference>
<gene>
    <name evidence="1" type="ORF">ATN07_33230</name>
</gene>
<protein>
    <recommendedName>
        <fullName evidence="2">Sigma-70 family RNA polymerase sigma factor</fullName>
    </recommendedName>
</protein>
<reference evidence="1" key="1">
    <citation type="journal article" date="2017" name="Res. Microbiol.">
        <title>Comparative genomics of extrachromosomal elements in Bacillus thuringiensis subsp. israelensis.</title>
        <authorList>
            <person name="Bolotin A."/>
            <person name="Gillis A."/>
            <person name="Sanchis V."/>
            <person name="Nielsen-LeRoux C."/>
            <person name="Mahillon J."/>
            <person name="Lereclus D."/>
            <person name="Sorokin A."/>
        </authorList>
    </citation>
    <scope>NUCLEOTIDE SEQUENCE</scope>
    <source>
        <strain evidence="1">AM65-52</strain>
        <plasmid evidence="1">pAM65-52-3-235K</plasmid>
    </source>
</reference>